<dbReference type="GO" id="GO:0008652">
    <property type="term" value="P:amino acid biosynthetic process"/>
    <property type="evidence" value="ECO:0007669"/>
    <property type="project" value="UniProtKB-ARBA"/>
</dbReference>
<evidence type="ECO:0000256" key="16">
    <source>
        <dbReference type="ARBA" id="ARBA00054027"/>
    </source>
</evidence>
<dbReference type="PANTHER" id="PTHR42743:SF11">
    <property type="entry name" value="AMINODEOXYCHORISMATE LYASE"/>
    <property type="match status" value="1"/>
</dbReference>
<accession>A0A379GG86</accession>
<comment type="pathway">
    <text evidence="10">Cofactor biosynthesis; tetrahydrofolate biosynthesis; 4-aminobenzoate from chorismate: step 2/2.</text>
</comment>
<dbReference type="InterPro" id="IPR001544">
    <property type="entry name" value="Aminotrans_IV"/>
</dbReference>
<protein>
    <recommendedName>
        <fullName evidence="17">Aminodeoxychorismate lyase</fullName>
        <ecNumber evidence="7">2.6.1.42</ecNumber>
        <ecNumber evidence="11">4.1.3.38</ecNumber>
    </recommendedName>
    <alternativeName>
        <fullName evidence="18">4-amino-4-deoxychorismate lyase</fullName>
    </alternativeName>
</protein>
<evidence type="ECO:0000313" key="22">
    <source>
        <dbReference type="Proteomes" id="UP000254191"/>
    </source>
</evidence>
<keyword evidence="8 20" id="KW-0663">Pyridoxal phosphate</keyword>
<dbReference type="PANTHER" id="PTHR42743">
    <property type="entry name" value="AMINO-ACID AMINOTRANSFERASE"/>
    <property type="match status" value="1"/>
</dbReference>
<keyword evidence="21" id="KW-0032">Aminotransferase</keyword>
<evidence type="ECO:0000256" key="10">
    <source>
        <dbReference type="ARBA" id="ARBA00035633"/>
    </source>
</evidence>
<comment type="pathway">
    <text evidence="4">Amino-acid biosynthesis; L-valine biosynthesis; L-valine from pyruvate: step 4/4.</text>
</comment>
<keyword evidence="9" id="KW-0289">Folate biosynthesis</keyword>
<keyword evidence="21" id="KW-0808">Transferase</keyword>
<gene>
    <name evidence="21" type="primary">dat</name>
    <name evidence="21" type="ORF">NCTC11938_04281</name>
</gene>
<proteinExistence type="inferred from homology"/>
<dbReference type="GO" id="GO:0004084">
    <property type="term" value="F:branched-chain-amino-acid transaminase activity"/>
    <property type="evidence" value="ECO:0007669"/>
    <property type="project" value="UniProtKB-EC"/>
</dbReference>
<comment type="cofactor">
    <cofactor evidence="1 20">
        <name>pyridoxal 5'-phosphate</name>
        <dbReference type="ChEBI" id="CHEBI:597326"/>
    </cofactor>
</comment>
<comment type="function">
    <text evidence="16">Involved in the biosynthesis of p-aminobenzoate (PABA), a precursor of tetrahydrofolate. Converts 4-amino-4-deoxychorismate into 4-aminobenzoate (PABA) and pyruvate.</text>
</comment>
<dbReference type="GO" id="GO:0008696">
    <property type="term" value="F:4-amino-4-deoxychorismate lyase activity"/>
    <property type="evidence" value="ECO:0007669"/>
    <property type="project" value="UniProtKB-EC"/>
</dbReference>
<evidence type="ECO:0000256" key="3">
    <source>
        <dbReference type="ARBA" id="ARBA00004824"/>
    </source>
</evidence>
<dbReference type="EMBL" id="UGTS01000006">
    <property type="protein sequence ID" value="SUC39999.1"/>
    <property type="molecule type" value="Genomic_DNA"/>
</dbReference>
<evidence type="ECO:0000256" key="8">
    <source>
        <dbReference type="ARBA" id="ARBA00022898"/>
    </source>
</evidence>
<dbReference type="Gene3D" id="3.30.470.10">
    <property type="match status" value="1"/>
</dbReference>
<evidence type="ECO:0000256" key="15">
    <source>
        <dbReference type="ARBA" id="ARBA00049529"/>
    </source>
</evidence>
<dbReference type="Gene3D" id="3.20.10.10">
    <property type="entry name" value="D-amino Acid Aminotransferase, subunit A, domain 2"/>
    <property type="match status" value="1"/>
</dbReference>
<evidence type="ECO:0000256" key="12">
    <source>
        <dbReference type="ARBA" id="ARBA00048212"/>
    </source>
</evidence>
<dbReference type="EC" id="2.6.1.42" evidence="7"/>
<dbReference type="FunFam" id="3.20.10.10:FF:000002">
    <property type="entry name" value="D-alanine aminotransferase"/>
    <property type="match status" value="1"/>
</dbReference>
<dbReference type="PROSITE" id="PS00770">
    <property type="entry name" value="AA_TRANSFER_CLASS_4"/>
    <property type="match status" value="1"/>
</dbReference>
<dbReference type="AlphaFoldDB" id="A0A379GG86"/>
<comment type="pathway">
    <text evidence="5">Amino-acid biosynthesis; L-leucine biosynthesis; L-leucine from 3-methyl-2-oxobutanoate: step 4/4.</text>
</comment>
<dbReference type="InterPro" id="IPR050571">
    <property type="entry name" value="Class-IV_PLP-Dep_Aminotrnsfr"/>
</dbReference>
<dbReference type="InterPro" id="IPR018300">
    <property type="entry name" value="Aminotrans_IV_CS"/>
</dbReference>
<evidence type="ECO:0000256" key="2">
    <source>
        <dbReference type="ARBA" id="ARBA00003109"/>
    </source>
</evidence>
<dbReference type="Proteomes" id="UP000254191">
    <property type="component" value="Unassembled WGS sequence"/>
</dbReference>
<comment type="pathway">
    <text evidence="3">Amino-acid biosynthesis; L-isoleucine biosynthesis; L-isoleucine from 2-oxobutanoate: step 4/4.</text>
</comment>
<comment type="catalytic activity">
    <reaction evidence="13">
        <text>L-isoleucine + 2-oxoglutarate = (S)-3-methyl-2-oxopentanoate + L-glutamate</text>
        <dbReference type="Rhea" id="RHEA:24801"/>
        <dbReference type="ChEBI" id="CHEBI:16810"/>
        <dbReference type="ChEBI" id="CHEBI:29985"/>
        <dbReference type="ChEBI" id="CHEBI:35146"/>
        <dbReference type="ChEBI" id="CHEBI:58045"/>
        <dbReference type="EC" id="2.6.1.42"/>
    </reaction>
</comment>
<evidence type="ECO:0000256" key="17">
    <source>
        <dbReference type="ARBA" id="ARBA00069174"/>
    </source>
</evidence>
<comment type="catalytic activity">
    <reaction evidence="12">
        <text>L-valine + 2-oxoglutarate = 3-methyl-2-oxobutanoate + L-glutamate</text>
        <dbReference type="Rhea" id="RHEA:24813"/>
        <dbReference type="ChEBI" id="CHEBI:11851"/>
        <dbReference type="ChEBI" id="CHEBI:16810"/>
        <dbReference type="ChEBI" id="CHEBI:29985"/>
        <dbReference type="ChEBI" id="CHEBI:57762"/>
        <dbReference type="EC" id="2.6.1.42"/>
    </reaction>
</comment>
<dbReference type="InterPro" id="IPR043132">
    <property type="entry name" value="BCAT-like_C"/>
</dbReference>
<dbReference type="InterPro" id="IPR036038">
    <property type="entry name" value="Aminotransferase-like"/>
</dbReference>
<dbReference type="RefSeq" id="WP_004243602.1">
    <property type="nucleotide sequence ID" value="NZ_AP026827.1"/>
</dbReference>
<comment type="similarity">
    <text evidence="6 19">Belongs to the class-IV pyridoxal-phosphate-dependent aminotransferase family.</text>
</comment>
<evidence type="ECO:0000256" key="1">
    <source>
        <dbReference type="ARBA" id="ARBA00001933"/>
    </source>
</evidence>
<evidence type="ECO:0000256" key="9">
    <source>
        <dbReference type="ARBA" id="ARBA00022909"/>
    </source>
</evidence>
<dbReference type="CDD" id="cd01558">
    <property type="entry name" value="D-AAT_like"/>
    <property type="match status" value="1"/>
</dbReference>
<reference evidence="21 22" key="1">
    <citation type="submission" date="2018-06" db="EMBL/GenBank/DDBJ databases">
        <authorList>
            <consortium name="Pathogen Informatics"/>
            <person name="Doyle S."/>
        </authorList>
    </citation>
    <scope>NUCLEOTIDE SEQUENCE [LARGE SCALE GENOMIC DNA]</scope>
    <source>
        <strain evidence="21 22">NCTC11938</strain>
    </source>
</reference>
<evidence type="ECO:0000256" key="5">
    <source>
        <dbReference type="ARBA" id="ARBA00005072"/>
    </source>
</evidence>
<evidence type="ECO:0000256" key="19">
    <source>
        <dbReference type="RuleBase" id="RU004106"/>
    </source>
</evidence>
<evidence type="ECO:0000256" key="6">
    <source>
        <dbReference type="ARBA" id="ARBA00009320"/>
    </source>
</evidence>
<evidence type="ECO:0000256" key="7">
    <source>
        <dbReference type="ARBA" id="ARBA00013053"/>
    </source>
</evidence>
<evidence type="ECO:0000313" key="21">
    <source>
        <dbReference type="EMBL" id="SUC39999.1"/>
    </source>
</evidence>
<comment type="catalytic activity">
    <reaction evidence="15">
        <text>4-amino-4-deoxychorismate = 4-aminobenzoate + pyruvate + H(+)</text>
        <dbReference type="Rhea" id="RHEA:16201"/>
        <dbReference type="ChEBI" id="CHEBI:15361"/>
        <dbReference type="ChEBI" id="CHEBI:15378"/>
        <dbReference type="ChEBI" id="CHEBI:17836"/>
        <dbReference type="ChEBI" id="CHEBI:58406"/>
        <dbReference type="EC" id="4.1.3.38"/>
    </reaction>
</comment>
<dbReference type="NCBIfam" id="NF005209">
    <property type="entry name" value="PRK06680.1"/>
    <property type="match status" value="1"/>
</dbReference>
<organism evidence="21 22">
    <name type="scientific">Proteus mirabilis</name>
    <dbReference type="NCBI Taxonomy" id="584"/>
    <lineage>
        <taxon>Bacteria</taxon>
        <taxon>Pseudomonadati</taxon>
        <taxon>Pseudomonadota</taxon>
        <taxon>Gammaproteobacteria</taxon>
        <taxon>Enterobacterales</taxon>
        <taxon>Morganellaceae</taxon>
        <taxon>Proteus</taxon>
    </lineage>
</organism>
<dbReference type="GO" id="GO:0005829">
    <property type="term" value="C:cytosol"/>
    <property type="evidence" value="ECO:0007669"/>
    <property type="project" value="TreeGrafter"/>
</dbReference>
<dbReference type="EC" id="4.1.3.38" evidence="11"/>
<evidence type="ECO:0000256" key="4">
    <source>
        <dbReference type="ARBA" id="ARBA00004931"/>
    </source>
</evidence>
<dbReference type="SUPFAM" id="SSF56752">
    <property type="entry name" value="D-aminoacid aminotransferase-like PLP-dependent enzymes"/>
    <property type="match status" value="1"/>
</dbReference>
<sequence length="285" mass="31977">MSEIVYLNNQFVPKEQANISVFDRGFLFADAVYEVTAVINGQLIDFEGHFQRLQRSCKALSMPFSLTKEQLKEIHGQLIDKNHLHEGLIYLQVTRGADSSRFFDFPSSSVAPTLVLFVQHSTVVNHPNASKGISVVSVEDIRWQRCDIKTVALLAACLAKHHAHQQGADDAIFIKESYITEGSSSNFFIVNQQDEIITRPLSQDILPGITRQAIIQLAKEQKLTIIERLFTLEEAKQAKEAFISSATTLIWPVISIDNEKINQGKVGALSQRLREIYLEKAGVKP</sequence>
<dbReference type="InterPro" id="IPR043131">
    <property type="entry name" value="BCAT-like_N"/>
</dbReference>
<comment type="function">
    <text evidence="2">Acts on leucine, isoleucine and valine.</text>
</comment>
<comment type="catalytic activity">
    <reaction evidence="14">
        <text>L-leucine + 2-oxoglutarate = 4-methyl-2-oxopentanoate + L-glutamate</text>
        <dbReference type="Rhea" id="RHEA:18321"/>
        <dbReference type="ChEBI" id="CHEBI:16810"/>
        <dbReference type="ChEBI" id="CHEBI:17865"/>
        <dbReference type="ChEBI" id="CHEBI:29985"/>
        <dbReference type="ChEBI" id="CHEBI:57427"/>
        <dbReference type="EC" id="2.6.1.42"/>
    </reaction>
</comment>
<evidence type="ECO:0000256" key="20">
    <source>
        <dbReference type="RuleBase" id="RU004516"/>
    </source>
</evidence>
<name>A0A379GG86_PROMI</name>
<dbReference type="Pfam" id="PF01063">
    <property type="entry name" value="Aminotran_4"/>
    <property type="match status" value="1"/>
</dbReference>
<evidence type="ECO:0000256" key="11">
    <source>
        <dbReference type="ARBA" id="ARBA00035676"/>
    </source>
</evidence>
<evidence type="ECO:0000256" key="18">
    <source>
        <dbReference type="ARBA" id="ARBA00080135"/>
    </source>
</evidence>
<evidence type="ECO:0000256" key="13">
    <source>
        <dbReference type="ARBA" id="ARBA00048798"/>
    </source>
</evidence>
<dbReference type="GO" id="GO:0046656">
    <property type="term" value="P:folic acid biosynthetic process"/>
    <property type="evidence" value="ECO:0007669"/>
    <property type="project" value="UniProtKB-KW"/>
</dbReference>
<evidence type="ECO:0000256" key="14">
    <source>
        <dbReference type="ARBA" id="ARBA00049229"/>
    </source>
</evidence>